<proteinExistence type="inferred from homology"/>
<keyword evidence="2" id="KW-1005">Bacterial flagellum biogenesis</keyword>
<comment type="similarity">
    <text evidence="1">Belongs to the FlgD family.</text>
</comment>
<feature type="region of interest" description="Disordered" evidence="3">
    <location>
        <begin position="1"/>
        <end position="29"/>
    </location>
</feature>
<dbReference type="FunCoup" id="A0A402CQ56">
    <property type="interactions" value="44"/>
</dbReference>
<dbReference type="Pfam" id="PF03963">
    <property type="entry name" value="FlgD"/>
    <property type="match status" value="1"/>
</dbReference>
<gene>
    <name evidence="4" type="primary">ylxG</name>
    <name evidence="4" type="ORF">CCAX7_48230</name>
</gene>
<reference evidence="4 5" key="1">
    <citation type="journal article" date="2019" name="Int. J. Syst. Evol. Microbiol.">
        <title>Capsulimonas corticalis gen. nov., sp. nov., an aerobic capsulated bacterium, of a novel bacterial order, Capsulimonadales ord. nov., of the class Armatimonadia of the phylum Armatimonadetes.</title>
        <authorList>
            <person name="Li J."/>
            <person name="Kudo C."/>
            <person name="Tonouchi A."/>
        </authorList>
    </citation>
    <scope>NUCLEOTIDE SEQUENCE [LARGE SCALE GENOMIC DNA]</scope>
    <source>
        <strain evidence="4 5">AX-7</strain>
    </source>
</reference>
<name>A0A402CQ56_9BACT</name>
<dbReference type="KEGG" id="ccot:CCAX7_48230"/>
<protein>
    <submittedName>
        <fullName evidence="4">Uncharacterized protein</fullName>
    </submittedName>
</protein>
<evidence type="ECO:0000313" key="4">
    <source>
        <dbReference type="EMBL" id="BDI32772.1"/>
    </source>
</evidence>
<evidence type="ECO:0000256" key="1">
    <source>
        <dbReference type="ARBA" id="ARBA00010577"/>
    </source>
</evidence>
<keyword evidence="5" id="KW-1185">Reference proteome</keyword>
<dbReference type="OrthoDB" id="280334at2"/>
<dbReference type="AlphaFoldDB" id="A0A402CQ56"/>
<dbReference type="EMBL" id="AP025739">
    <property type="protein sequence ID" value="BDI32772.1"/>
    <property type="molecule type" value="Genomic_DNA"/>
</dbReference>
<evidence type="ECO:0000256" key="2">
    <source>
        <dbReference type="ARBA" id="ARBA00022795"/>
    </source>
</evidence>
<sequence length="140" mass="14581">MSVATLNSITSDTSLAPTNASGTAKQNTEDPKTQFLQLLVTQLQNQDPLNPTDQKDMLAQLAQFSSLEQMQNLNTTMSSSTSIQQLGQGSALIGKTVTTVTSDGAAGPSGVVSSVLMKSGVAYLHIGSDDVEMSTVSTVK</sequence>
<evidence type="ECO:0000313" key="5">
    <source>
        <dbReference type="Proteomes" id="UP000287394"/>
    </source>
</evidence>
<dbReference type="InterPro" id="IPR005648">
    <property type="entry name" value="FlgD"/>
</dbReference>
<dbReference type="GO" id="GO:0044781">
    <property type="term" value="P:bacterial-type flagellum organization"/>
    <property type="evidence" value="ECO:0007669"/>
    <property type="project" value="UniProtKB-KW"/>
</dbReference>
<feature type="compositionally biased region" description="Polar residues" evidence="3">
    <location>
        <begin position="1"/>
        <end position="26"/>
    </location>
</feature>
<accession>A0A402CQ56</accession>
<dbReference type="RefSeq" id="WP_119319529.1">
    <property type="nucleotide sequence ID" value="NZ_AP025739.1"/>
</dbReference>
<evidence type="ECO:0000256" key="3">
    <source>
        <dbReference type="SAM" id="MobiDB-lite"/>
    </source>
</evidence>
<dbReference type="Proteomes" id="UP000287394">
    <property type="component" value="Chromosome"/>
</dbReference>
<organism evidence="4 5">
    <name type="scientific">Capsulimonas corticalis</name>
    <dbReference type="NCBI Taxonomy" id="2219043"/>
    <lineage>
        <taxon>Bacteria</taxon>
        <taxon>Bacillati</taxon>
        <taxon>Armatimonadota</taxon>
        <taxon>Armatimonadia</taxon>
        <taxon>Capsulimonadales</taxon>
        <taxon>Capsulimonadaceae</taxon>
        <taxon>Capsulimonas</taxon>
    </lineage>
</organism>